<evidence type="ECO:0000256" key="1">
    <source>
        <dbReference type="SAM" id="MobiDB-lite"/>
    </source>
</evidence>
<dbReference type="STRING" id="1073574.GOARA_068_00320"/>
<name>G7H698_9ACTN</name>
<comment type="caution">
    <text evidence="3">The sequence shown here is derived from an EMBL/GenBank/DDBJ whole genome shotgun (WGS) entry which is preliminary data.</text>
</comment>
<proteinExistence type="predicted"/>
<keyword evidence="2" id="KW-0812">Transmembrane</keyword>
<feature type="region of interest" description="Disordered" evidence="1">
    <location>
        <begin position="118"/>
        <end position="151"/>
    </location>
</feature>
<keyword evidence="2" id="KW-1133">Transmembrane helix</keyword>
<dbReference type="AlphaFoldDB" id="G7H698"/>
<dbReference type="Proteomes" id="UP000035088">
    <property type="component" value="Unassembled WGS sequence"/>
</dbReference>
<protein>
    <submittedName>
        <fullName evidence="3">Uncharacterized protein</fullName>
    </submittedName>
</protein>
<accession>G7H698</accession>
<keyword evidence="4" id="KW-1185">Reference proteome</keyword>
<feature type="transmembrane region" description="Helical" evidence="2">
    <location>
        <begin position="79"/>
        <end position="103"/>
    </location>
</feature>
<evidence type="ECO:0000313" key="4">
    <source>
        <dbReference type="Proteomes" id="UP000035088"/>
    </source>
</evidence>
<keyword evidence="2" id="KW-0472">Membrane</keyword>
<reference evidence="3 4" key="1">
    <citation type="submission" date="2011-11" db="EMBL/GenBank/DDBJ databases">
        <title>Whole genome shotgun sequence of Gordonia araii NBRC 100433.</title>
        <authorList>
            <person name="Yoshida Y."/>
            <person name="Hosoyama A."/>
            <person name="Tsuchikane K."/>
            <person name="Katsumata H."/>
            <person name="Yamazaki S."/>
            <person name="Fujita N."/>
        </authorList>
    </citation>
    <scope>NUCLEOTIDE SEQUENCE [LARGE SCALE GENOMIC DNA]</scope>
    <source>
        <strain evidence="3 4">NBRC 100433</strain>
    </source>
</reference>
<evidence type="ECO:0000256" key="2">
    <source>
        <dbReference type="SAM" id="Phobius"/>
    </source>
</evidence>
<organism evidence="3 4">
    <name type="scientific">Gordonia araii NBRC 100433</name>
    <dbReference type="NCBI Taxonomy" id="1073574"/>
    <lineage>
        <taxon>Bacteria</taxon>
        <taxon>Bacillati</taxon>
        <taxon>Actinomycetota</taxon>
        <taxon>Actinomycetes</taxon>
        <taxon>Mycobacteriales</taxon>
        <taxon>Gordoniaceae</taxon>
        <taxon>Gordonia</taxon>
    </lineage>
</organism>
<sequence length="151" mass="16772">MRDRLSRHRQANYATGAILAVMAAILFAAGVKVWQVFQTDKVFCEWRQMRPGERCRYNTRAGVTDFTYEQAIGHEGPNWVALAVIVGHALFVIVAAVALIRYVRRELVTNRQDAPAHCAAPGTGPTIGNEPVGAPPAATPQNYVHDPHWRR</sequence>
<feature type="transmembrane region" description="Helical" evidence="2">
    <location>
        <begin position="12"/>
        <end position="31"/>
    </location>
</feature>
<gene>
    <name evidence="3" type="ORF">GOARA_068_00320</name>
</gene>
<dbReference type="EMBL" id="BAEE01000068">
    <property type="protein sequence ID" value="GAB11373.1"/>
    <property type="molecule type" value="Genomic_DNA"/>
</dbReference>
<evidence type="ECO:0000313" key="3">
    <source>
        <dbReference type="EMBL" id="GAB11373.1"/>
    </source>
</evidence>